<name>A0A6G3MEN0_HENSL</name>
<keyword evidence="4 11" id="KW-0808">Transferase</keyword>
<evidence type="ECO:0000256" key="5">
    <source>
        <dbReference type="ARBA" id="ARBA00022692"/>
    </source>
</evidence>
<dbReference type="AlphaFoldDB" id="A0A6G3MEN0"/>
<accession>A0A6G3MEN0</accession>
<dbReference type="GO" id="GO:0046920">
    <property type="term" value="F:alpha-(1-&gt;3)-fucosyltransferase activity"/>
    <property type="evidence" value="ECO:0007669"/>
    <property type="project" value="TreeGrafter"/>
</dbReference>
<evidence type="ECO:0000256" key="2">
    <source>
        <dbReference type="ARBA" id="ARBA00008919"/>
    </source>
</evidence>
<evidence type="ECO:0000256" key="4">
    <source>
        <dbReference type="ARBA" id="ARBA00022679"/>
    </source>
</evidence>
<dbReference type="FunFam" id="3.40.50.11660:FF:000002">
    <property type="entry name" value="Alpha-(1,3)-fucosyltransferase"/>
    <property type="match status" value="1"/>
</dbReference>
<organism evidence="13">
    <name type="scientific">Henneguya salminicola</name>
    <name type="common">Myxosporean</name>
    <dbReference type="NCBI Taxonomy" id="69463"/>
    <lineage>
        <taxon>Eukaryota</taxon>
        <taxon>Metazoa</taxon>
        <taxon>Cnidaria</taxon>
        <taxon>Myxozoa</taxon>
        <taxon>Myxosporea</taxon>
        <taxon>Bivalvulida</taxon>
        <taxon>Platysporina</taxon>
        <taxon>Myxobolidae</taxon>
        <taxon>Henneguya</taxon>
    </lineage>
</organism>
<keyword evidence="9" id="KW-0325">Glycoprotein</keyword>
<feature type="domain" description="Fucosyltransferase C-terminal" evidence="12">
    <location>
        <begin position="96"/>
        <end position="251"/>
    </location>
</feature>
<evidence type="ECO:0000256" key="3">
    <source>
        <dbReference type="ARBA" id="ARBA00022676"/>
    </source>
</evidence>
<dbReference type="InterPro" id="IPR001503">
    <property type="entry name" value="Glyco_trans_10"/>
</dbReference>
<dbReference type="EMBL" id="GHBP01000881">
    <property type="protein sequence ID" value="NDJ92505.1"/>
    <property type="molecule type" value="Transcribed_RNA"/>
</dbReference>
<keyword evidence="11" id="KW-0333">Golgi apparatus</keyword>
<dbReference type="PANTHER" id="PTHR11929:SF226">
    <property type="entry name" value="ATP-DEPENDENT DNA HELICASE-RELATED"/>
    <property type="match status" value="1"/>
</dbReference>
<evidence type="ECO:0000256" key="1">
    <source>
        <dbReference type="ARBA" id="ARBA00004922"/>
    </source>
</evidence>
<dbReference type="UniPathway" id="UPA00378"/>
<evidence type="ECO:0000313" key="13">
    <source>
        <dbReference type="EMBL" id="NDJ92505.1"/>
    </source>
</evidence>
<evidence type="ECO:0000256" key="6">
    <source>
        <dbReference type="ARBA" id="ARBA00022968"/>
    </source>
</evidence>
<keyword evidence="8" id="KW-0472">Membrane</keyword>
<evidence type="ECO:0000256" key="11">
    <source>
        <dbReference type="RuleBase" id="RU003832"/>
    </source>
</evidence>
<dbReference type="Pfam" id="PF00852">
    <property type="entry name" value="Glyco_transf_10"/>
    <property type="match status" value="1"/>
</dbReference>
<dbReference type="PANTHER" id="PTHR11929">
    <property type="entry name" value="ALPHA- 1,3 -FUCOSYLTRANSFERASE"/>
    <property type="match status" value="1"/>
</dbReference>
<keyword evidence="3 11" id="KW-0328">Glycosyltransferase</keyword>
<keyword evidence="6" id="KW-0735">Signal-anchor</keyword>
<comment type="subcellular location">
    <subcellularLocation>
        <location evidence="10">Endomembrane system</location>
        <topology evidence="10">Single-pass type II membrane protein</topology>
    </subcellularLocation>
    <subcellularLocation>
        <location evidence="11">Golgi apparatus</location>
        <location evidence="11">Golgi stack membrane</location>
        <topology evidence="11">Single-pass type II membrane protein</topology>
    </subcellularLocation>
</comment>
<dbReference type="GO" id="GO:0032580">
    <property type="term" value="C:Golgi cisterna membrane"/>
    <property type="evidence" value="ECO:0007669"/>
    <property type="project" value="UniProtKB-SubCell"/>
</dbReference>
<protein>
    <recommendedName>
        <fullName evidence="11">Fucosyltransferase</fullName>
        <ecNumber evidence="11">2.4.1.-</ecNumber>
    </recommendedName>
</protein>
<evidence type="ECO:0000256" key="9">
    <source>
        <dbReference type="ARBA" id="ARBA00023180"/>
    </source>
</evidence>
<dbReference type="InterPro" id="IPR038577">
    <property type="entry name" value="GT10-like_C_sf"/>
</dbReference>
<evidence type="ECO:0000259" key="12">
    <source>
        <dbReference type="Pfam" id="PF00852"/>
    </source>
</evidence>
<dbReference type="Gene3D" id="3.40.50.11660">
    <property type="entry name" value="Glycosyl transferase family 10, C-terminal domain"/>
    <property type="match status" value="1"/>
</dbReference>
<sequence length="286" mass="34148">MEVDIYIVSFSAHRDFLNKYLRMMQTKSKKILIVHSWESPYSIVREGFDYHNSEEKFFHWSVSYYKSSFFHIPYGHYKKKAKNQKEKHTDLNKMFSQKKNAALVIISNCFCTNSIRLEYIKNLEKYITIDKFGGCYKNKIGTKQRIEKLSKYKFYLSFENTQCQEYITEKYWDTVQYGTIPIVMGYGKKLNDLIPDSYINVFDFPNPKSLAEYLIFLSKNETAYSKYHKWRKYYSAHNYRADACKFLSKITKLMQNPISEDLTVHLLQDKSICLSLEDQKNLILKN</sequence>
<dbReference type="SUPFAM" id="SSF53756">
    <property type="entry name" value="UDP-Glycosyltransferase/glycogen phosphorylase"/>
    <property type="match status" value="1"/>
</dbReference>
<reference evidence="13" key="1">
    <citation type="submission" date="2018-11" db="EMBL/GenBank/DDBJ databases">
        <title>Henneguya salminicola genome and transcriptome.</title>
        <authorList>
            <person name="Yahalomi D."/>
            <person name="Atkinson S.D."/>
            <person name="Neuhof M."/>
            <person name="Chang E.S."/>
            <person name="Philippe H."/>
            <person name="Cartwright P."/>
            <person name="Bartholomew J.L."/>
            <person name="Huchon D."/>
        </authorList>
    </citation>
    <scope>NUCLEOTIDE SEQUENCE</scope>
    <source>
        <strain evidence="13">Hz1</strain>
        <tissue evidence="13">Whole</tissue>
    </source>
</reference>
<dbReference type="EC" id="2.4.1.-" evidence="11"/>
<proteinExistence type="inferred from homology"/>
<evidence type="ECO:0000256" key="8">
    <source>
        <dbReference type="ARBA" id="ARBA00023136"/>
    </source>
</evidence>
<keyword evidence="7" id="KW-1133">Transmembrane helix</keyword>
<dbReference type="InterPro" id="IPR055270">
    <property type="entry name" value="Glyco_tran_10_C"/>
</dbReference>
<comment type="similarity">
    <text evidence="2 11">Belongs to the glycosyltransferase 10 family.</text>
</comment>
<comment type="pathway">
    <text evidence="1">Protein modification; protein glycosylation.</text>
</comment>
<evidence type="ECO:0000256" key="7">
    <source>
        <dbReference type="ARBA" id="ARBA00022989"/>
    </source>
</evidence>
<keyword evidence="5 11" id="KW-0812">Transmembrane</keyword>
<evidence type="ECO:0000256" key="10">
    <source>
        <dbReference type="ARBA" id="ARBA00060399"/>
    </source>
</evidence>